<organism evidence="1 2">
    <name type="scientific">Clostridium fessum</name>
    <dbReference type="NCBI Taxonomy" id="2126740"/>
    <lineage>
        <taxon>Bacteria</taxon>
        <taxon>Bacillati</taxon>
        <taxon>Bacillota</taxon>
        <taxon>Clostridia</taxon>
        <taxon>Eubacteriales</taxon>
        <taxon>Clostridiaceae</taxon>
        <taxon>Clostridium</taxon>
    </lineage>
</organism>
<reference evidence="1 2" key="1">
    <citation type="submission" date="2018-03" db="EMBL/GenBank/DDBJ databases">
        <title>Lachnoclostridium SNUG30386 gen.nov., sp.nov., isolated from human faeces.</title>
        <authorList>
            <person name="Seo B."/>
            <person name="Jeon K."/>
            <person name="Ko G."/>
        </authorList>
    </citation>
    <scope>NUCLEOTIDE SEQUENCE [LARGE SCALE GENOMIC DNA]</scope>
    <source>
        <strain evidence="1 2">SNUG30386</strain>
    </source>
</reference>
<sequence>MYEIKENRRRLKDGTEISTYTRDVVSCNILEVEAGTTGYRGGDTGHGGRTYFRIKDAACTDMDVHVMRDRFGDAEGFEVMLGGDCELETMIRALKFITKVLEEEAQEVYD</sequence>
<evidence type="ECO:0000313" key="2">
    <source>
        <dbReference type="Proteomes" id="UP000241048"/>
    </source>
</evidence>
<evidence type="ECO:0000313" key="1">
    <source>
        <dbReference type="EMBL" id="PST36991.1"/>
    </source>
</evidence>
<keyword evidence="2" id="KW-1185">Reference proteome</keyword>
<comment type="caution">
    <text evidence="1">The sequence shown here is derived from an EMBL/GenBank/DDBJ whole genome shotgun (WGS) entry which is preliminary data.</text>
</comment>
<accession>A0A2T3FP13</accession>
<dbReference type="EMBL" id="PYLO01000003">
    <property type="protein sequence ID" value="PST36991.1"/>
    <property type="molecule type" value="Genomic_DNA"/>
</dbReference>
<dbReference type="AlphaFoldDB" id="A0A2T3FP13"/>
<dbReference type="Proteomes" id="UP000241048">
    <property type="component" value="Unassembled WGS sequence"/>
</dbReference>
<dbReference type="RefSeq" id="WP_107001192.1">
    <property type="nucleotide sequence ID" value="NZ_PYLO01000003.1"/>
</dbReference>
<proteinExistence type="predicted"/>
<protein>
    <submittedName>
        <fullName evidence="1">Uncharacterized protein</fullName>
    </submittedName>
</protein>
<name>A0A2T3FP13_9CLOT</name>
<gene>
    <name evidence="1" type="ORF">C7U56_10645</name>
</gene>